<keyword evidence="1" id="KW-0378">Hydrolase</keyword>
<name>A0AAF1KRX1_9HYPH</name>
<dbReference type="SUPFAM" id="SSF55811">
    <property type="entry name" value="Nudix"/>
    <property type="match status" value="1"/>
</dbReference>
<evidence type="ECO:0000313" key="1">
    <source>
        <dbReference type="EMBL" id="WFR97182.1"/>
    </source>
</evidence>
<dbReference type="GO" id="GO:0016787">
    <property type="term" value="F:hydrolase activity"/>
    <property type="evidence" value="ECO:0007669"/>
    <property type="project" value="UniProtKB-KW"/>
</dbReference>
<dbReference type="Proteomes" id="UP000249499">
    <property type="component" value="Chromosome"/>
</dbReference>
<sequence length="246" mass="26963">MNTKSIEDTAGWPPEKTVFAVPAVELRVLGGDHPVHLDNVDAISANWAAEIAANPTLFDGRMVFQRRLEIDSAGIRGEAHVVPFSSFMWWRKQADRSGGFHLFGYPVIASSDGALVAIRMGAHTANPGQVYFAAGSLDEHDIVDGFCDIASNMHREVGEETGLDLDLATADGGYYGVHQNSTVTLFRIFRFSQTAEELVAAIERHMIDDEEQEIAGAVVIRSADPTAQPYHGSMVTILDWYFNRPA</sequence>
<dbReference type="EMBL" id="CP117255">
    <property type="protein sequence ID" value="WFR97182.1"/>
    <property type="molecule type" value="Genomic_DNA"/>
</dbReference>
<dbReference type="AlphaFoldDB" id="A0AAF1KRX1"/>
<protein>
    <submittedName>
        <fullName evidence="1">NUDIX hydrolase</fullName>
    </submittedName>
</protein>
<gene>
    <name evidence="1" type="ORF">PR017_08815</name>
</gene>
<dbReference type="RefSeq" id="WP_111222922.1">
    <property type="nucleotide sequence ID" value="NZ_CP117255.1"/>
</dbReference>
<proteinExistence type="predicted"/>
<keyword evidence="2" id="KW-1185">Reference proteome</keyword>
<dbReference type="InterPro" id="IPR015797">
    <property type="entry name" value="NUDIX_hydrolase-like_dom_sf"/>
</dbReference>
<reference evidence="2" key="2">
    <citation type="journal article" date="2023" name="MicrobiologyOpen">
        <title>Genomics of the tumorigenes clade of the family Rhizobiaceae and description of Rhizobium rhododendri sp. nov.</title>
        <authorList>
            <person name="Kuzmanovic N."/>
            <person name="diCenzo G.C."/>
            <person name="Bunk B."/>
            <person name="Sproeer C."/>
            <person name="Fruehling A."/>
            <person name="Neumann-Schaal M."/>
            <person name="Overmann J."/>
            <person name="Smalla K."/>
        </authorList>
    </citation>
    <scope>NUCLEOTIDE SEQUENCE [LARGE SCALE GENOMIC DNA]</scope>
    <source>
        <strain evidence="2">1078</strain>
    </source>
</reference>
<reference evidence="1 2" key="1">
    <citation type="journal article" date="2018" name="Sci. Rep.">
        <title>Rhizobium tumorigenes sp. nov., a novel plant tumorigenic bacterium isolated from cane gall tumors on thornless blackberry.</title>
        <authorList>
            <person name="Kuzmanovi N."/>
            <person name="Smalla K."/>
            <person name="Gronow S."/>
            <person name="PuBawska J."/>
        </authorList>
    </citation>
    <scope>NUCLEOTIDE SEQUENCE [LARGE SCALE GENOMIC DNA]</scope>
    <source>
        <strain evidence="1 2">1078</strain>
    </source>
</reference>
<accession>A0AAF1KRX1</accession>
<evidence type="ECO:0000313" key="2">
    <source>
        <dbReference type="Proteomes" id="UP000249499"/>
    </source>
</evidence>
<organism evidence="1 2">
    <name type="scientific">Rhizobium tumorigenes</name>
    <dbReference type="NCBI Taxonomy" id="2041385"/>
    <lineage>
        <taxon>Bacteria</taxon>
        <taxon>Pseudomonadati</taxon>
        <taxon>Pseudomonadota</taxon>
        <taxon>Alphaproteobacteria</taxon>
        <taxon>Hyphomicrobiales</taxon>
        <taxon>Rhizobiaceae</taxon>
        <taxon>Rhizobium/Agrobacterium group</taxon>
        <taxon>Rhizobium</taxon>
    </lineage>
</organism>
<dbReference type="KEGG" id="rtu:PR017_08815"/>